<dbReference type="Gene3D" id="3.40.630.30">
    <property type="match status" value="1"/>
</dbReference>
<dbReference type="InterPro" id="IPR000182">
    <property type="entry name" value="GNAT_dom"/>
</dbReference>
<dbReference type="PANTHER" id="PTHR43610:SF1">
    <property type="entry name" value="N-ACETYLTRANSFERASE DOMAIN-CONTAINING PROTEIN"/>
    <property type="match status" value="1"/>
</dbReference>
<protein>
    <submittedName>
        <fullName evidence="2">GNAT family N-acetyltransferase</fullName>
    </submittedName>
</protein>
<gene>
    <name evidence="2" type="ORF">M9R61_00475</name>
</gene>
<dbReference type="SUPFAM" id="SSF55729">
    <property type="entry name" value="Acyl-CoA N-acyltransferases (Nat)"/>
    <property type="match status" value="1"/>
</dbReference>
<feature type="domain" description="N-acetyltransferase" evidence="1">
    <location>
        <begin position="21"/>
        <end position="147"/>
    </location>
</feature>
<dbReference type="Pfam" id="PF13302">
    <property type="entry name" value="Acetyltransf_3"/>
    <property type="match status" value="1"/>
</dbReference>
<dbReference type="AlphaFoldDB" id="A0A9X3L608"/>
<sequence>MKNQVIEGYFVELIPYGIDFVEDVLRLRNTESAKYFLNQTEDLTVEKQLLWTKKYLEKNDDLYWMIRTKKEKTIIGTTALYDINAESCEKGRLIVDKEYRNTKPYVLDAELLILNLAFDVLKVKTVKTCTKVDNSNMQSINSKFGFTFEKNILIRNEAYNYYRLEESNFLDTKLKKTLLHWAKRE</sequence>
<dbReference type="GO" id="GO:0016747">
    <property type="term" value="F:acyltransferase activity, transferring groups other than amino-acyl groups"/>
    <property type="evidence" value="ECO:0007669"/>
    <property type="project" value="InterPro"/>
</dbReference>
<dbReference type="InterPro" id="IPR016181">
    <property type="entry name" value="Acyl_CoA_acyltransferase"/>
</dbReference>
<reference evidence="2" key="1">
    <citation type="submission" date="2022-05" db="EMBL/GenBank/DDBJ databases">
        <authorList>
            <person name="Colautti A."/>
            <person name="Iacumin L."/>
        </authorList>
    </citation>
    <scope>NUCLEOTIDE SEQUENCE</scope>
    <source>
        <strain evidence="2">DSM 30747</strain>
    </source>
</reference>
<dbReference type="PANTHER" id="PTHR43610">
    <property type="entry name" value="BLL6696 PROTEIN"/>
    <property type="match status" value="1"/>
</dbReference>
<organism evidence="2 3">
    <name type="scientific">Psychrobacillus psychrodurans</name>
    <dbReference type="NCBI Taxonomy" id="126157"/>
    <lineage>
        <taxon>Bacteria</taxon>
        <taxon>Bacillati</taxon>
        <taxon>Bacillota</taxon>
        <taxon>Bacilli</taxon>
        <taxon>Bacillales</taxon>
        <taxon>Bacillaceae</taxon>
        <taxon>Psychrobacillus</taxon>
    </lineage>
</organism>
<accession>A0A9X3L608</accession>
<evidence type="ECO:0000313" key="3">
    <source>
        <dbReference type="Proteomes" id="UP001152172"/>
    </source>
</evidence>
<proteinExistence type="predicted"/>
<dbReference type="EMBL" id="JAMKBI010000001">
    <property type="protein sequence ID" value="MCZ8531814.1"/>
    <property type="molecule type" value="Genomic_DNA"/>
</dbReference>
<comment type="caution">
    <text evidence="2">The sequence shown here is derived from an EMBL/GenBank/DDBJ whole genome shotgun (WGS) entry which is preliminary data.</text>
</comment>
<name>A0A9X3L608_9BACI</name>
<evidence type="ECO:0000259" key="1">
    <source>
        <dbReference type="Pfam" id="PF13302"/>
    </source>
</evidence>
<keyword evidence="3" id="KW-1185">Reference proteome</keyword>
<dbReference type="Proteomes" id="UP001152172">
    <property type="component" value="Unassembled WGS sequence"/>
</dbReference>
<dbReference type="RefSeq" id="WP_269920508.1">
    <property type="nucleotide sequence ID" value="NZ_JAMKBI010000001.1"/>
</dbReference>
<evidence type="ECO:0000313" key="2">
    <source>
        <dbReference type="EMBL" id="MCZ8531814.1"/>
    </source>
</evidence>